<keyword evidence="5" id="KW-1185">Reference proteome</keyword>
<evidence type="ECO:0000313" key="4">
    <source>
        <dbReference type="EMBL" id="CDO55420.1"/>
    </source>
</evidence>
<keyword evidence="3" id="KW-0812">Transmembrane</keyword>
<comment type="caution">
    <text evidence="4">The sequence shown here is derived from an EMBL/GenBank/DDBJ whole genome shotgun (WGS) entry which is preliminary data.</text>
</comment>
<dbReference type="PANTHER" id="PTHR22599">
    <property type="entry name" value="MPS ONE BINDER KINASE ACTIVATOR-LIKE MOB"/>
    <property type="match status" value="1"/>
</dbReference>
<evidence type="ECO:0000256" key="2">
    <source>
        <dbReference type="SAM" id="MobiDB-lite"/>
    </source>
</evidence>
<keyword evidence="3" id="KW-1133">Transmembrane helix</keyword>
<name>A0A0J9XDI5_GEOCN</name>
<dbReference type="Gene3D" id="1.20.140.30">
    <property type="entry name" value="MOB kinase activator"/>
    <property type="match status" value="1"/>
</dbReference>
<gene>
    <name evidence="4" type="ORF">BN980_GECA11s00923g</name>
</gene>
<keyword evidence="1" id="KW-0479">Metal-binding</keyword>
<feature type="binding site" evidence="1">
    <location>
        <position position="203"/>
    </location>
    <ligand>
        <name>Zn(2+)</name>
        <dbReference type="ChEBI" id="CHEBI:29105"/>
    </ligand>
</feature>
<dbReference type="InterPro" id="IPR036703">
    <property type="entry name" value="MOB_kinase_act_sf"/>
</dbReference>
<protein>
    <submittedName>
        <fullName evidence="4">Similar to Saccharomyces cerevisiae YFL034C-B MOB2 Activator of Cbk1p kinase</fullName>
    </submittedName>
</protein>
<feature type="transmembrane region" description="Helical" evidence="3">
    <location>
        <begin position="51"/>
        <end position="73"/>
    </location>
</feature>
<sequence length="334" mass="38475">MWVRITRDLLVLSSSLFSTSSFFFSLSSLTHPSLQIIPCLLSTRLHPSQRVLHISASFFFFFCSYVMSFFNTFSRGFGRSSKKNKNAESSNASASSNTNNSSSNLSLSNSDDHHSQPASQTYSNGNNNNNNNNNNSSASSQKPLFLCQPFVRTSLVRGSFQTIVQVPKYVDQNEWLVLNVFEFYQYLNLFYGVIAEFVTPQTCPTMNAGPGIDYLWIDSNKQPVRLPANTYIDYVLTWISNKFDDPTLFPTKQNVPFPSHFMGVLKNIYRQMFRIFAHIYHNHFDKFVHLSMEAHWNSFFAHFISFGKDFDLLERKEMEPLMPLIEYFESQGKI</sequence>
<feature type="binding site" evidence="1">
    <location>
        <position position="278"/>
    </location>
    <ligand>
        <name>Zn(2+)</name>
        <dbReference type="ChEBI" id="CHEBI:29105"/>
    </ligand>
</feature>
<evidence type="ECO:0000256" key="1">
    <source>
        <dbReference type="PIRSR" id="PIRSR605301-1"/>
    </source>
</evidence>
<evidence type="ECO:0000256" key="3">
    <source>
        <dbReference type="SAM" id="Phobius"/>
    </source>
</evidence>
<organism evidence="4 5">
    <name type="scientific">Geotrichum candidum</name>
    <name type="common">Oospora lactis</name>
    <name type="synonym">Dipodascus geotrichum</name>
    <dbReference type="NCBI Taxonomy" id="1173061"/>
    <lineage>
        <taxon>Eukaryota</taxon>
        <taxon>Fungi</taxon>
        <taxon>Dikarya</taxon>
        <taxon>Ascomycota</taxon>
        <taxon>Saccharomycotina</taxon>
        <taxon>Dipodascomycetes</taxon>
        <taxon>Dipodascales</taxon>
        <taxon>Dipodascaceae</taxon>
        <taxon>Geotrichum</taxon>
    </lineage>
</organism>
<dbReference type="Pfam" id="PF03637">
    <property type="entry name" value="Mob1_phocein"/>
    <property type="match status" value="1"/>
</dbReference>
<dbReference type="SMART" id="SM01388">
    <property type="entry name" value="Mob1_phocein"/>
    <property type="match status" value="1"/>
</dbReference>
<dbReference type="InterPro" id="IPR005301">
    <property type="entry name" value="MOB_kinase_act_fam"/>
</dbReference>
<dbReference type="GO" id="GO:0016301">
    <property type="term" value="F:kinase activity"/>
    <property type="evidence" value="ECO:0007669"/>
    <property type="project" value="UniProtKB-KW"/>
</dbReference>
<feature type="region of interest" description="Disordered" evidence="2">
    <location>
        <begin position="84"/>
        <end position="139"/>
    </location>
</feature>
<accession>A0A0J9XDI5</accession>
<keyword evidence="3" id="KW-0472">Membrane</keyword>
<dbReference type="Proteomes" id="UP000242525">
    <property type="component" value="Unassembled WGS sequence"/>
</dbReference>
<keyword evidence="4" id="KW-0418">Kinase</keyword>
<dbReference type="SUPFAM" id="SSF101152">
    <property type="entry name" value="Mob1/phocein"/>
    <property type="match status" value="1"/>
</dbReference>
<feature type="compositionally biased region" description="Low complexity" evidence="2">
    <location>
        <begin position="123"/>
        <end position="139"/>
    </location>
</feature>
<feature type="compositionally biased region" description="Low complexity" evidence="2">
    <location>
        <begin position="87"/>
        <end position="109"/>
    </location>
</feature>
<dbReference type="OrthoDB" id="10261121at2759"/>
<evidence type="ECO:0000313" key="5">
    <source>
        <dbReference type="Proteomes" id="UP000242525"/>
    </source>
</evidence>
<reference evidence="4" key="1">
    <citation type="submission" date="2014-03" db="EMBL/GenBank/DDBJ databases">
        <authorList>
            <person name="Casaregola S."/>
        </authorList>
    </citation>
    <scope>NUCLEOTIDE SEQUENCE [LARGE SCALE GENOMIC DNA]</scope>
    <source>
        <strain evidence="4">CLIB 918</strain>
    </source>
</reference>
<proteinExistence type="predicted"/>
<keyword evidence="1" id="KW-0862">Zinc</keyword>
<feature type="binding site" evidence="1">
    <location>
        <position position="283"/>
    </location>
    <ligand>
        <name>Zn(2+)</name>
        <dbReference type="ChEBI" id="CHEBI:29105"/>
    </ligand>
</feature>
<keyword evidence="4" id="KW-0808">Transferase</keyword>
<dbReference type="EMBL" id="CCBN010000011">
    <property type="protein sequence ID" value="CDO55420.1"/>
    <property type="molecule type" value="Genomic_DNA"/>
</dbReference>
<dbReference type="STRING" id="1173061.A0A0J9XDI5"/>
<dbReference type="AlphaFoldDB" id="A0A0J9XDI5"/>